<dbReference type="GO" id="GO:0051287">
    <property type="term" value="F:NAD binding"/>
    <property type="evidence" value="ECO:0007669"/>
    <property type="project" value="UniProtKB-UniRule"/>
</dbReference>
<keyword evidence="5 9" id="KW-0520">NAD</keyword>
<name>A0A3D9IJP7_9BACL</name>
<dbReference type="EC" id="1.3.1.44" evidence="9"/>
<feature type="binding site" evidence="9">
    <location>
        <begin position="110"/>
        <end position="111"/>
    </location>
    <ligand>
        <name>NAD(+)</name>
        <dbReference type="ChEBI" id="CHEBI:57540"/>
    </ligand>
</feature>
<dbReference type="InterPro" id="IPR010758">
    <property type="entry name" value="Trans-2-enoyl-CoA_reductase"/>
</dbReference>
<sequence length="399" mass="43681">MIIKPRTRGFICTTAHPQGCAAQVRQQIDYVRKQPAIQGPRNALVIGASAGYGLAARIAAAFGASANTIGVYRPGERSGGRTASAGWYNSAAFETAAQEAGLKSFSLTGDAFTDETKARAVELIRKELGQVDLVIYSVATARRTNPRTGETSTSVLKPIGQSYTNKTVNFHDGEVSMVTLEPASEEEIQGTVDVMGGDDWQMWIDALREGGVLAPNATTISYSYIGPELTQAIYRQGSIGRAKDHLEATAKQLHEQLASGGGRAYVTVGKALVTQSSSAIPVVPLYISALYKVMKEKGIHEGCIEQMYRLFADRLYSPNANEVPVDEEGRIRIDDWEMREDVQREVAEIWGRIETSNIYELTDLEGYRREFFQLFGFETDDIDYEADVDPSVEVPNVSA</sequence>
<evidence type="ECO:0000256" key="6">
    <source>
        <dbReference type="ARBA" id="ARBA00023098"/>
    </source>
</evidence>
<dbReference type="Pfam" id="PF12241">
    <property type="entry name" value="Enoyl_reductase"/>
    <property type="match status" value="1"/>
</dbReference>
<dbReference type="HAMAP" id="MF_01838">
    <property type="entry name" value="FabV_reductase"/>
    <property type="match status" value="1"/>
</dbReference>
<dbReference type="RefSeq" id="WP_116064013.1">
    <property type="nucleotide sequence ID" value="NZ_QRDZ01000028.1"/>
</dbReference>
<feature type="binding site" evidence="9">
    <location>
        <begin position="138"/>
        <end position="139"/>
    </location>
    <ligand>
        <name>NAD(+)</name>
        <dbReference type="ChEBI" id="CHEBI:57540"/>
    </ligand>
</feature>
<dbReference type="NCBIfam" id="NF010177">
    <property type="entry name" value="PRK13656.1"/>
    <property type="match status" value="1"/>
</dbReference>
<feature type="active site" description="Proton donor" evidence="9">
    <location>
        <position position="234"/>
    </location>
</feature>
<dbReference type="Pfam" id="PF07055">
    <property type="entry name" value="Eno-Rase_FAD_bd"/>
    <property type="match status" value="1"/>
</dbReference>
<keyword evidence="3 9" id="KW-0276">Fatty acid metabolism</keyword>
<keyword evidence="7 9" id="KW-0275">Fatty acid biosynthesis</keyword>
<dbReference type="GO" id="GO:0050343">
    <property type="term" value="F:trans-2-enoyl-CoA reductase (NADH) activity"/>
    <property type="evidence" value="ECO:0007669"/>
    <property type="project" value="UniProtKB-UniRule"/>
</dbReference>
<evidence type="ECO:0000259" key="10">
    <source>
        <dbReference type="Pfam" id="PF07055"/>
    </source>
</evidence>
<dbReference type="PANTHER" id="PTHR37480">
    <property type="entry name" value="ENOYL-[ACYL-CARRIER-PROTEIN] REDUCTASE [NADH]"/>
    <property type="match status" value="1"/>
</dbReference>
<evidence type="ECO:0000259" key="12">
    <source>
        <dbReference type="Pfam" id="PF12242"/>
    </source>
</evidence>
<comment type="caution">
    <text evidence="9">Lacks conserved residue(s) required for the propagation of feature annotation.</text>
</comment>
<keyword evidence="4 9" id="KW-0560">Oxidoreductase</keyword>
<dbReference type="Proteomes" id="UP000256977">
    <property type="component" value="Unassembled WGS sequence"/>
</dbReference>
<dbReference type="GO" id="GO:0006633">
    <property type="term" value="P:fatty acid biosynthetic process"/>
    <property type="evidence" value="ECO:0007669"/>
    <property type="project" value="UniProtKB-UniRule"/>
</dbReference>
<dbReference type="EMBL" id="QRDZ01000028">
    <property type="protein sequence ID" value="RED61990.1"/>
    <property type="molecule type" value="Genomic_DNA"/>
</dbReference>
<dbReference type="PANTHER" id="PTHR37480:SF1">
    <property type="entry name" value="ENOYL-[ACYL-CARRIER-PROTEIN] REDUCTASE [NADH]"/>
    <property type="match status" value="1"/>
</dbReference>
<feature type="binding site" evidence="9">
    <location>
        <position position="243"/>
    </location>
    <ligand>
        <name>NAD(+)</name>
        <dbReference type="ChEBI" id="CHEBI:57540"/>
    </ligand>
</feature>
<comment type="catalytic activity">
    <reaction evidence="8 9">
        <text>a 2,3-saturated acyl-CoA + NAD(+) = a (2E)-enoyl-CoA + NADH + H(+)</text>
        <dbReference type="Rhea" id="RHEA:18177"/>
        <dbReference type="ChEBI" id="CHEBI:15378"/>
        <dbReference type="ChEBI" id="CHEBI:57540"/>
        <dbReference type="ChEBI" id="CHEBI:57945"/>
        <dbReference type="ChEBI" id="CHEBI:58856"/>
        <dbReference type="ChEBI" id="CHEBI:65111"/>
        <dbReference type="EC" id="1.3.1.44"/>
    </reaction>
</comment>
<dbReference type="Gene3D" id="3.40.50.720">
    <property type="entry name" value="NAD(P)-binding Rossmann-like Domain"/>
    <property type="match status" value="1"/>
</dbReference>
<keyword evidence="14" id="KW-1185">Reference proteome</keyword>
<comment type="subunit">
    <text evidence="1 9">Monomer.</text>
</comment>
<accession>A0A3D9IJP7</accession>
<dbReference type="InterPro" id="IPR024906">
    <property type="entry name" value="Eno_Rdtase_FAD-bd_dom"/>
</dbReference>
<evidence type="ECO:0000256" key="4">
    <source>
        <dbReference type="ARBA" id="ARBA00023002"/>
    </source>
</evidence>
<dbReference type="AlphaFoldDB" id="A0A3D9IJP7"/>
<feature type="domain" description="Enoyl reductase FAD binding" evidence="10">
    <location>
        <begin position="325"/>
        <end position="388"/>
    </location>
</feature>
<comment type="caution">
    <text evidence="13">The sequence shown here is derived from an EMBL/GenBank/DDBJ whole genome shotgun (WGS) entry which is preliminary data.</text>
</comment>
<evidence type="ECO:0000256" key="5">
    <source>
        <dbReference type="ARBA" id="ARBA00023027"/>
    </source>
</evidence>
<evidence type="ECO:0000256" key="2">
    <source>
        <dbReference type="ARBA" id="ARBA00022516"/>
    </source>
</evidence>
<comment type="pathway">
    <text evidence="9">Lipid metabolism; fatty acid biosynthesis.</text>
</comment>
<evidence type="ECO:0000256" key="7">
    <source>
        <dbReference type="ARBA" id="ARBA00023160"/>
    </source>
</evidence>
<comment type="similarity">
    <text evidence="9">Belongs to the TER reductase family.</text>
</comment>
<feature type="binding site" evidence="9">
    <location>
        <position position="224"/>
    </location>
    <ligand>
        <name>substrate</name>
    </ligand>
</feature>
<dbReference type="UniPathway" id="UPA00094"/>
<proteinExistence type="inferred from homology"/>
<feature type="domain" description="Trans-2-enoyl-CoA reductase catalytic" evidence="11">
    <location>
        <begin position="81"/>
        <end position="316"/>
    </location>
</feature>
<evidence type="ECO:0000256" key="8">
    <source>
        <dbReference type="ARBA" id="ARBA00048302"/>
    </source>
</evidence>
<gene>
    <name evidence="9" type="primary">fabV</name>
    <name evidence="13" type="ORF">DFP98_12899</name>
</gene>
<evidence type="ECO:0000256" key="9">
    <source>
        <dbReference type="HAMAP-Rule" id="MF_01838"/>
    </source>
</evidence>
<organism evidence="13 14">
    <name type="scientific">Cohnella phaseoli</name>
    <dbReference type="NCBI Taxonomy" id="456490"/>
    <lineage>
        <taxon>Bacteria</taxon>
        <taxon>Bacillati</taxon>
        <taxon>Bacillota</taxon>
        <taxon>Bacilli</taxon>
        <taxon>Bacillales</taxon>
        <taxon>Paenibacillaceae</taxon>
        <taxon>Cohnella</taxon>
    </lineage>
</organism>
<feature type="domain" description="Trans-2-enoyl-CoA reductase-like NAD(P)H binding" evidence="12">
    <location>
        <begin position="2"/>
        <end position="73"/>
    </location>
</feature>
<keyword evidence="6 9" id="KW-0443">Lipid metabolism</keyword>
<dbReference type="InterPro" id="IPR024910">
    <property type="entry name" value="Enoyl-CoA_Rdtase_cat_dom"/>
</dbReference>
<dbReference type="NCBIfam" id="NF043048">
    <property type="entry name" value="EnoyACPredFabV"/>
    <property type="match status" value="1"/>
</dbReference>
<dbReference type="GO" id="GO:0004318">
    <property type="term" value="F:enoyl-[acyl-carrier-protein] reductase (NADH) activity"/>
    <property type="evidence" value="ECO:0007669"/>
    <property type="project" value="TreeGrafter"/>
</dbReference>
<dbReference type="SUPFAM" id="SSF51735">
    <property type="entry name" value="NAD(P)-binding Rossmann-fold domains"/>
    <property type="match status" value="1"/>
</dbReference>
<reference evidence="13 14" key="1">
    <citation type="submission" date="2018-07" db="EMBL/GenBank/DDBJ databases">
        <title>Genomic Encyclopedia of Type Strains, Phase III (KMG-III): the genomes of soil and plant-associated and newly described type strains.</title>
        <authorList>
            <person name="Whitman W."/>
        </authorList>
    </citation>
    <scope>NUCLEOTIDE SEQUENCE [LARGE SCALE GENOMIC DNA]</scope>
    <source>
        <strain evidence="13 14">CECT 7287</strain>
    </source>
</reference>
<evidence type="ECO:0000256" key="1">
    <source>
        <dbReference type="ARBA" id="ARBA00011245"/>
    </source>
</evidence>
<evidence type="ECO:0000256" key="3">
    <source>
        <dbReference type="ARBA" id="ARBA00022832"/>
    </source>
</evidence>
<evidence type="ECO:0000259" key="11">
    <source>
        <dbReference type="Pfam" id="PF12241"/>
    </source>
</evidence>
<dbReference type="InterPro" id="IPR050048">
    <property type="entry name" value="FabV-like_NADH_b"/>
</dbReference>
<dbReference type="OrthoDB" id="9802260at2"/>
<comment type="function">
    <text evidence="9">Involved in the fatty acid synthesis (FAS II). Catalyzes the reduction of a carbon-carbon double bond in an enoyl moiety that is covalently linked to a coenzyme A (CoA).</text>
</comment>
<evidence type="ECO:0000313" key="14">
    <source>
        <dbReference type="Proteomes" id="UP000256977"/>
    </source>
</evidence>
<dbReference type="Pfam" id="PF12242">
    <property type="entry name" value="Eno-Rase_NADH_b"/>
    <property type="match status" value="1"/>
</dbReference>
<dbReference type="InterPro" id="IPR036291">
    <property type="entry name" value="NAD(P)-bd_dom_sf"/>
</dbReference>
<keyword evidence="2 9" id="KW-0444">Lipid biosynthesis</keyword>
<feature type="binding site" evidence="9">
    <location>
        <begin position="272"/>
        <end position="274"/>
    </location>
    <ligand>
        <name>NAD(+)</name>
        <dbReference type="ChEBI" id="CHEBI:57540"/>
    </ligand>
</feature>
<protein>
    <recommendedName>
        <fullName evidence="9">Trans-2-enoyl-CoA reductase [NADH]</fullName>
        <shortName evidence="9">TER</shortName>
        <ecNumber evidence="9">1.3.1.44</ecNumber>
    </recommendedName>
</protein>
<evidence type="ECO:0000313" key="13">
    <source>
        <dbReference type="EMBL" id="RED61990.1"/>
    </source>
</evidence>